<dbReference type="Proteomes" id="UP001632037">
    <property type="component" value="Unassembled WGS sequence"/>
</dbReference>
<dbReference type="EMBL" id="JBIMZQ010000041">
    <property type="protein sequence ID" value="KAL3660473.1"/>
    <property type="molecule type" value="Genomic_DNA"/>
</dbReference>
<feature type="compositionally biased region" description="Pro residues" evidence="1">
    <location>
        <begin position="78"/>
        <end position="95"/>
    </location>
</feature>
<evidence type="ECO:0000313" key="2">
    <source>
        <dbReference type="EMBL" id="KAL3660473.1"/>
    </source>
</evidence>
<feature type="compositionally biased region" description="Acidic residues" evidence="1">
    <location>
        <begin position="130"/>
        <end position="139"/>
    </location>
</feature>
<reference evidence="2 3" key="1">
    <citation type="submission" date="2024-09" db="EMBL/GenBank/DDBJ databases">
        <title>Genome sequencing and assembly of Phytophthora oleae, isolate VK10A, causative agent of rot of olive drupes.</title>
        <authorList>
            <person name="Conti Taguali S."/>
            <person name="Riolo M."/>
            <person name="La Spada F."/>
            <person name="Cacciola S.O."/>
            <person name="Dionisio G."/>
        </authorList>
    </citation>
    <scope>NUCLEOTIDE SEQUENCE [LARGE SCALE GENOMIC DNA]</scope>
    <source>
        <strain evidence="2 3">VK10A</strain>
    </source>
</reference>
<evidence type="ECO:0000256" key="1">
    <source>
        <dbReference type="SAM" id="MobiDB-lite"/>
    </source>
</evidence>
<evidence type="ECO:0000313" key="3">
    <source>
        <dbReference type="Proteomes" id="UP001632037"/>
    </source>
</evidence>
<proteinExistence type="predicted"/>
<accession>A0ABD3F181</accession>
<dbReference type="AlphaFoldDB" id="A0ABD3F181"/>
<feature type="compositionally biased region" description="Basic residues" evidence="1">
    <location>
        <begin position="143"/>
        <end position="155"/>
    </location>
</feature>
<feature type="region of interest" description="Disordered" evidence="1">
    <location>
        <begin position="72"/>
        <end position="155"/>
    </location>
</feature>
<comment type="caution">
    <text evidence="2">The sequence shown here is derived from an EMBL/GenBank/DDBJ whole genome shotgun (WGS) entry which is preliminary data.</text>
</comment>
<name>A0ABD3F181_9STRA</name>
<gene>
    <name evidence="2" type="ORF">V7S43_014621</name>
</gene>
<protein>
    <recommendedName>
        <fullName evidence="4">BZIP domain-containing protein</fullName>
    </recommendedName>
</protein>
<organism evidence="2 3">
    <name type="scientific">Phytophthora oleae</name>
    <dbReference type="NCBI Taxonomy" id="2107226"/>
    <lineage>
        <taxon>Eukaryota</taxon>
        <taxon>Sar</taxon>
        <taxon>Stramenopiles</taxon>
        <taxon>Oomycota</taxon>
        <taxon>Peronosporomycetes</taxon>
        <taxon>Peronosporales</taxon>
        <taxon>Peronosporaceae</taxon>
        <taxon>Phytophthora</taxon>
    </lineage>
</organism>
<sequence>MWQTISWLIIRLTMHPSPKRARLSDDHELESLLKRRRRERLRQRDLLQAEMDQLLEEIGFLDDICDLLQRYTAATSPPDSPSPLSSPVPDSPPPGQTFGDEMDAFGREDSSESAVQGGHSDLSRTGYGVDEYESTDDDSPAPPRRRRVRFYGRRF</sequence>
<keyword evidence="3" id="KW-1185">Reference proteome</keyword>
<evidence type="ECO:0008006" key="4">
    <source>
        <dbReference type="Google" id="ProtNLM"/>
    </source>
</evidence>